<evidence type="ECO:0000256" key="8">
    <source>
        <dbReference type="ARBA" id="ARBA00023180"/>
    </source>
</evidence>
<protein>
    <submittedName>
        <fullName evidence="10">CG18749</fullName>
    </submittedName>
</protein>
<keyword evidence="2" id="KW-0479">Metal-binding</keyword>
<keyword evidence="7" id="KW-0408">Iron</keyword>
<dbReference type="SMART" id="SM00702">
    <property type="entry name" value="P4Hc"/>
    <property type="match status" value="1"/>
</dbReference>
<dbReference type="PROSITE" id="PS51471">
    <property type="entry name" value="FE2OG_OXY"/>
    <property type="match status" value="1"/>
</dbReference>
<sequence>MDKAVGEEYINTAQRLSLQLPTAAELKEASRSIETLATEHNLQLYQLAAGKLFGNVQPDAAFSALDCYAMARYNIREHAYLRAEVWLRLALAKYQKKDIGLNALYGLAQSNMDKWLAILLIKRRQYDAALRHVNSPSYGKSATDQVLQHYESKMQFKQNCNTNLQRPTHLHCRYNTTTTPFLRIAPLKMEELSMNPYMVIYHDAISNKEIEVLLSKHLQFKPALVSDERISHQRSAKDVVIDYSDATVNQAIYARLQDMSGIEDKGTKLLSLINYGIGGHYDLHLDAYNSSHVGEPDRIATLLFYLGNVEAGGATIFPNLKLTIKPTKGSALFWHNLKSDGNIHENTLHAACPVIVGSKYGKTICSFSQTQPFDYFLFCFSAK</sequence>
<dbReference type="InterPro" id="IPR011990">
    <property type="entry name" value="TPR-like_helical_dom_sf"/>
</dbReference>
<evidence type="ECO:0000313" key="10">
    <source>
        <dbReference type="EMBL" id="ALC45449.1"/>
    </source>
</evidence>
<dbReference type="PANTHER" id="PTHR10869:SF244">
    <property type="entry name" value="PROLYL 4-HYDROXYLASE SUBUNIT ALPHA-2"/>
    <property type="match status" value="1"/>
</dbReference>
<keyword evidence="4" id="KW-0847">Vitamin C</keyword>
<comment type="cofactor">
    <cofactor evidence="1">
        <name>L-ascorbate</name>
        <dbReference type="ChEBI" id="CHEBI:38290"/>
    </cofactor>
</comment>
<dbReference type="OrthoDB" id="420380at2759"/>
<keyword evidence="5" id="KW-0223">Dioxygenase</keyword>
<feature type="domain" description="Fe2OG dioxygenase" evidence="9">
    <location>
        <begin position="265"/>
        <end position="372"/>
    </location>
</feature>
<evidence type="ECO:0000313" key="11">
    <source>
        <dbReference type="Proteomes" id="UP000494163"/>
    </source>
</evidence>
<dbReference type="GO" id="GO:0005506">
    <property type="term" value="F:iron ion binding"/>
    <property type="evidence" value="ECO:0007669"/>
    <property type="project" value="InterPro"/>
</dbReference>
<dbReference type="GO" id="GO:0031418">
    <property type="term" value="F:L-ascorbic acid binding"/>
    <property type="evidence" value="ECO:0007669"/>
    <property type="project" value="UniProtKB-KW"/>
</dbReference>
<dbReference type="SMR" id="A0A0M3QX89"/>
<dbReference type="AlphaFoldDB" id="A0A0M3QX89"/>
<dbReference type="Proteomes" id="UP000494163">
    <property type="component" value="Chromosome 3R"/>
</dbReference>
<evidence type="ECO:0000259" key="9">
    <source>
        <dbReference type="PROSITE" id="PS51471"/>
    </source>
</evidence>
<organism evidence="10 11">
    <name type="scientific">Drosophila busckii</name>
    <name type="common">Fruit fly</name>
    <dbReference type="NCBI Taxonomy" id="30019"/>
    <lineage>
        <taxon>Eukaryota</taxon>
        <taxon>Metazoa</taxon>
        <taxon>Ecdysozoa</taxon>
        <taxon>Arthropoda</taxon>
        <taxon>Hexapoda</taxon>
        <taxon>Insecta</taxon>
        <taxon>Pterygota</taxon>
        <taxon>Neoptera</taxon>
        <taxon>Endopterygota</taxon>
        <taxon>Diptera</taxon>
        <taxon>Brachycera</taxon>
        <taxon>Muscomorpha</taxon>
        <taxon>Ephydroidea</taxon>
        <taxon>Drosophilidae</taxon>
        <taxon>Drosophila</taxon>
    </lineage>
</organism>
<evidence type="ECO:0000256" key="3">
    <source>
        <dbReference type="ARBA" id="ARBA00022824"/>
    </source>
</evidence>
<evidence type="ECO:0000256" key="7">
    <source>
        <dbReference type="ARBA" id="ARBA00023004"/>
    </source>
</evidence>
<evidence type="ECO:0000256" key="4">
    <source>
        <dbReference type="ARBA" id="ARBA00022896"/>
    </source>
</evidence>
<dbReference type="STRING" id="30019.A0A0M3QX89"/>
<dbReference type="InterPro" id="IPR005123">
    <property type="entry name" value="Oxoglu/Fe-dep_dioxygenase_dom"/>
</dbReference>
<name>A0A0M3QX89_DROBS</name>
<accession>A0A0M3QX89</accession>
<dbReference type="Gene3D" id="1.25.40.10">
    <property type="entry name" value="Tetratricopeptide repeat domain"/>
    <property type="match status" value="1"/>
</dbReference>
<keyword evidence="6" id="KW-0560">Oxidoreductase</keyword>
<keyword evidence="8" id="KW-0325">Glycoprotein</keyword>
<evidence type="ECO:0000256" key="2">
    <source>
        <dbReference type="ARBA" id="ARBA00022723"/>
    </source>
</evidence>
<dbReference type="GO" id="GO:0005783">
    <property type="term" value="C:endoplasmic reticulum"/>
    <property type="evidence" value="ECO:0007669"/>
    <property type="project" value="TreeGrafter"/>
</dbReference>
<proteinExistence type="predicted"/>
<dbReference type="Pfam" id="PF13640">
    <property type="entry name" value="2OG-FeII_Oxy_3"/>
    <property type="match status" value="1"/>
</dbReference>
<dbReference type="PANTHER" id="PTHR10869">
    <property type="entry name" value="PROLYL 4-HYDROXYLASE ALPHA SUBUNIT"/>
    <property type="match status" value="1"/>
</dbReference>
<reference evidence="10 11" key="1">
    <citation type="submission" date="2015-08" db="EMBL/GenBank/DDBJ databases">
        <title>Ancestral chromatin configuration constrains chromatin evolution on differentiating sex chromosomes in Drosophila.</title>
        <authorList>
            <person name="Zhou Q."/>
            <person name="Bachtrog D."/>
        </authorList>
    </citation>
    <scope>NUCLEOTIDE SEQUENCE [LARGE SCALE GENOMIC DNA]</scope>
    <source>
        <tissue evidence="10">Whole larvae</tissue>
    </source>
</reference>
<dbReference type="InterPro" id="IPR006620">
    <property type="entry name" value="Pro_4_hyd_alph"/>
</dbReference>
<keyword evidence="11" id="KW-1185">Reference proteome</keyword>
<dbReference type="EMBL" id="CP012526">
    <property type="protein sequence ID" value="ALC45449.1"/>
    <property type="molecule type" value="Genomic_DNA"/>
</dbReference>
<evidence type="ECO:0000256" key="6">
    <source>
        <dbReference type="ARBA" id="ARBA00023002"/>
    </source>
</evidence>
<keyword evidence="3" id="KW-0256">Endoplasmic reticulum</keyword>
<evidence type="ECO:0000256" key="1">
    <source>
        <dbReference type="ARBA" id="ARBA00001961"/>
    </source>
</evidence>
<dbReference type="InterPro" id="IPR044862">
    <property type="entry name" value="Pro_4_hyd_alph_FE2OG_OXY"/>
</dbReference>
<dbReference type="InterPro" id="IPR045054">
    <property type="entry name" value="P4HA-like"/>
</dbReference>
<gene>
    <name evidence="10" type="ORF">Dbus_chr3Rg199</name>
</gene>
<dbReference type="GO" id="GO:0004656">
    <property type="term" value="F:procollagen-proline 4-dioxygenase activity"/>
    <property type="evidence" value="ECO:0007669"/>
    <property type="project" value="TreeGrafter"/>
</dbReference>
<dbReference type="Gene3D" id="2.60.120.620">
    <property type="entry name" value="q2cbj1_9rhob like domain"/>
    <property type="match status" value="1"/>
</dbReference>
<evidence type="ECO:0000256" key="5">
    <source>
        <dbReference type="ARBA" id="ARBA00022964"/>
    </source>
</evidence>
<dbReference type="OMA" id="WHNLHNS"/>